<proteinExistence type="predicted"/>
<keyword evidence="2" id="KW-1185">Reference proteome</keyword>
<organism evidence="1 2">
    <name type="scientific">Candidatus Nitrospira nitrosa</name>
    <dbReference type="NCBI Taxonomy" id="1742972"/>
    <lineage>
        <taxon>Bacteria</taxon>
        <taxon>Pseudomonadati</taxon>
        <taxon>Nitrospirota</taxon>
        <taxon>Nitrospiria</taxon>
        <taxon>Nitrospirales</taxon>
        <taxon>Nitrospiraceae</taxon>
        <taxon>Nitrospira</taxon>
    </lineage>
</organism>
<reference evidence="1 2" key="1">
    <citation type="submission" date="2015-10" db="EMBL/GenBank/DDBJ databases">
        <authorList>
            <person name="Gilbert D.G."/>
        </authorList>
    </citation>
    <scope>NUCLEOTIDE SEQUENCE [LARGE SCALE GENOMIC DNA]</scope>
    <source>
        <strain evidence="1">COMA1</strain>
    </source>
</reference>
<sequence length="64" mass="7384">MMIRTTRVEDTFELGWGESYKSSPLGRWKPQAGTRDRLTYTEALKGCTVTHKGQNTRDETHEQP</sequence>
<name>A0A0S4LDB3_9BACT</name>
<accession>A0A0S4LDB3</accession>
<protein>
    <submittedName>
        <fullName evidence="1">Uncharacterized protein</fullName>
    </submittedName>
</protein>
<evidence type="ECO:0000313" key="1">
    <source>
        <dbReference type="EMBL" id="CUS34584.1"/>
    </source>
</evidence>
<gene>
    <name evidence="1" type="ORF">COMA1_11777</name>
</gene>
<dbReference type="EMBL" id="CZQA01000001">
    <property type="protein sequence ID" value="CUS34584.1"/>
    <property type="molecule type" value="Genomic_DNA"/>
</dbReference>
<evidence type="ECO:0000313" key="2">
    <source>
        <dbReference type="Proteomes" id="UP000199032"/>
    </source>
</evidence>
<dbReference type="AlphaFoldDB" id="A0A0S4LDB3"/>
<dbReference type="Proteomes" id="UP000199032">
    <property type="component" value="Unassembled WGS sequence"/>
</dbReference>